<evidence type="ECO:0000313" key="3">
    <source>
        <dbReference type="Proteomes" id="UP000324800"/>
    </source>
</evidence>
<reference evidence="2 3" key="1">
    <citation type="submission" date="2019-03" db="EMBL/GenBank/DDBJ databases">
        <title>Single cell metagenomics reveals metabolic interactions within the superorganism composed of flagellate Streblomastix strix and complex community of Bacteroidetes bacteria on its surface.</title>
        <authorList>
            <person name="Treitli S.C."/>
            <person name="Kolisko M."/>
            <person name="Husnik F."/>
            <person name="Keeling P."/>
            <person name="Hampl V."/>
        </authorList>
    </citation>
    <scope>NUCLEOTIDE SEQUENCE [LARGE SCALE GENOMIC DNA]</scope>
    <source>
        <strain evidence="2">ST1C</strain>
    </source>
</reference>
<dbReference type="AlphaFoldDB" id="A0A5J4TFD7"/>
<evidence type="ECO:0000313" key="2">
    <source>
        <dbReference type="EMBL" id="KAA6356928.1"/>
    </source>
</evidence>
<sequence length="64" mass="6978">LKQSPQTKIIVKTQQQGQTTRQTHDAVIQGSNEGASSQQLQQPIEQQIDDVSGFDVICVKIEGA</sequence>
<name>A0A5J4TFD7_9EUKA</name>
<protein>
    <submittedName>
        <fullName evidence="2">Uncharacterized protein</fullName>
    </submittedName>
</protein>
<proteinExistence type="predicted"/>
<gene>
    <name evidence="2" type="ORF">EZS28_047545</name>
</gene>
<feature type="non-terminal residue" evidence="2">
    <location>
        <position position="1"/>
    </location>
</feature>
<dbReference type="EMBL" id="SNRW01032188">
    <property type="protein sequence ID" value="KAA6356928.1"/>
    <property type="molecule type" value="Genomic_DNA"/>
</dbReference>
<accession>A0A5J4TFD7</accession>
<comment type="caution">
    <text evidence="2">The sequence shown here is derived from an EMBL/GenBank/DDBJ whole genome shotgun (WGS) entry which is preliminary data.</text>
</comment>
<organism evidence="2 3">
    <name type="scientific">Streblomastix strix</name>
    <dbReference type="NCBI Taxonomy" id="222440"/>
    <lineage>
        <taxon>Eukaryota</taxon>
        <taxon>Metamonada</taxon>
        <taxon>Preaxostyla</taxon>
        <taxon>Oxymonadida</taxon>
        <taxon>Streblomastigidae</taxon>
        <taxon>Streblomastix</taxon>
    </lineage>
</organism>
<evidence type="ECO:0000256" key="1">
    <source>
        <dbReference type="SAM" id="MobiDB-lite"/>
    </source>
</evidence>
<dbReference type="Proteomes" id="UP000324800">
    <property type="component" value="Unassembled WGS sequence"/>
</dbReference>
<feature type="region of interest" description="Disordered" evidence="1">
    <location>
        <begin position="1"/>
        <end position="41"/>
    </location>
</feature>